<name>A0A0C9Y0X8_9AGAR</name>
<protein>
    <submittedName>
        <fullName evidence="2">Uncharacterized protein</fullName>
    </submittedName>
</protein>
<evidence type="ECO:0000256" key="1">
    <source>
        <dbReference type="SAM" id="MobiDB-lite"/>
    </source>
</evidence>
<dbReference type="EMBL" id="KN838547">
    <property type="protein sequence ID" value="KIK07504.1"/>
    <property type="molecule type" value="Genomic_DNA"/>
</dbReference>
<dbReference type="Proteomes" id="UP000054477">
    <property type="component" value="Unassembled WGS sequence"/>
</dbReference>
<accession>A0A0C9Y0X8</accession>
<reference evidence="3" key="2">
    <citation type="submission" date="2015-01" db="EMBL/GenBank/DDBJ databases">
        <title>Evolutionary Origins and Diversification of the Mycorrhizal Mutualists.</title>
        <authorList>
            <consortium name="DOE Joint Genome Institute"/>
            <consortium name="Mycorrhizal Genomics Consortium"/>
            <person name="Kohler A."/>
            <person name="Kuo A."/>
            <person name="Nagy L.G."/>
            <person name="Floudas D."/>
            <person name="Copeland A."/>
            <person name="Barry K.W."/>
            <person name="Cichocki N."/>
            <person name="Veneault-Fourrey C."/>
            <person name="LaButti K."/>
            <person name="Lindquist E.A."/>
            <person name="Lipzen A."/>
            <person name="Lundell T."/>
            <person name="Morin E."/>
            <person name="Murat C."/>
            <person name="Riley R."/>
            <person name="Ohm R."/>
            <person name="Sun H."/>
            <person name="Tunlid A."/>
            <person name="Henrissat B."/>
            <person name="Grigoriev I.V."/>
            <person name="Hibbett D.S."/>
            <person name="Martin F."/>
        </authorList>
    </citation>
    <scope>NUCLEOTIDE SEQUENCE [LARGE SCALE GENOMIC DNA]</scope>
    <source>
        <strain evidence="3">LaAM-08-1</strain>
    </source>
</reference>
<sequence>MAGPTYRPPVRHSNPGTPLLFPRPSDPHKAALLLRGSPVILGGITRRGLRYPWVFINPLPVVHTKTRACDAGAGFDGYGHRLLWKTPG</sequence>
<organism evidence="2 3">
    <name type="scientific">Laccaria amethystina LaAM-08-1</name>
    <dbReference type="NCBI Taxonomy" id="1095629"/>
    <lineage>
        <taxon>Eukaryota</taxon>
        <taxon>Fungi</taxon>
        <taxon>Dikarya</taxon>
        <taxon>Basidiomycota</taxon>
        <taxon>Agaricomycotina</taxon>
        <taxon>Agaricomycetes</taxon>
        <taxon>Agaricomycetidae</taxon>
        <taxon>Agaricales</taxon>
        <taxon>Agaricineae</taxon>
        <taxon>Hydnangiaceae</taxon>
        <taxon>Laccaria</taxon>
    </lineage>
</organism>
<keyword evidence="3" id="KW-1185">Reference proteome</keyword>
<feature type="region of interest" description="Disordered" evidence="1">
    <location>
        <begin position="1"/>
        <end position="22"/>
    </location>
</feature>
<dbReference type="HOGENOM" id="CLU_2469431_0_0_1"/>
<gene>
    <name evidence="2" type="ORF">K443DRAFT_187001</name>
</gene>
<proteinExistence type="predicted"/>
<dbReference type="AlphaFoldDB" id="A0A0C9Y0X8"/>
<evidence type="ECO:0000313" key="2">
    <source>
        <dbReference type="EMBL" id="KIK07504.1"/>
    </source>
</evidence>
<reference evidence="2 3" key="1">
    <citation type="submission" date="2014-04" db="EMBL/GenBank/DDBJ databases">
        <authorList>
            <consortium name="DOE Joint Genome Institute"/>
            <person name="Kuo A."/>
            <person name="Kohler A."/>
            <person name="Nagy L.G."/>
            <person name="Floudas D."/>
            <person name="Copeland A."/>
            <person name="Barry K.W."/>
            <person name="Cichocki N."/>
            <person name="Veneault-Fourrey C."/>
            <person name="LaButti K."/>
            <person name="Lindquist E.A."/>
            <person name="Lipzen A."/>
            <person name="Lundell T."/>
            <person name="Morin E."/>
            <person name="Murat C."/>
            <person name="Sun H."/>
            <person name="Tunlid A."/>
            <person name="Henrissat B."/>
            <person name="Grigoriev I.V."/>
            <person name="Hibbett D.S."/>
            <person name="Martin F."/>
            <person name="Nordberg H.P."/>
            <person name="Cantor M.N."/>
            <person name="Hua S.X."/>
        </authorList>
    </citation>
    <scope>NUCLEOTIDE SEQUENCE [LARGE SCALE GENOMIC DNA]</scope>
    <source>
        <strain evidence="2 3">LaAM-08-1</strain>
    </source>
</reference>
<evidence type="ECO:0000313" key="3">
    <source>
        <dbReference type="Proteomes" id="UP000054477"/>
    </source>
</evidence>